<reference evidence="2" key="1">
    <citation type="journal article" date="2002" name="Science">
        <title>The draft genome of Ciona intestinalis: insights into chordate and vertebrate origins.</title>
        <authorList>
            <person name="Dehal P."/>
            <person name="Satou Y."/>
            <person name="Campbell R.K."/>
            <person name="Chapman J."/>
            <person name="Degnan B."/>
            <person name="De Tomaso A."/>
            <person name="Davidson B."/>
            <person name="Di Gregorio A."/>
            <person name="Gelpke M."/>
            <person name="Goodstein D.M."/>
            <person name="Harafuji N."/>
            <person name="Hastings K.E."/>
            <person name="Ho I."/>
            <person name="Hotta K."/>
            <person name="Huang W."/>
            <person name="Kawashima T."/>
            <person name="Lemaire P."/>
            <person name="Martinez D."/>
            <person name="Meinertzhagen I.A."/>
            <person name="Necula S."/>
            <person name="Nonaka M."/>
            <person name="Putnam N."/>
            <person name="Rash S."/>
            <person name="Saiga H."/>
            <person name="Satake M."/>
            <person name="Terry A."/>
            <person name="Yamada L."/>
            <person name="Wang H.G."/>
            <person name="Awazu S."/>
            <person name="Azumi K."/>
            <person name="Boore J."/>
            <person name="Branno M."/>
            <person name="Chin-Bow S."/>
            <person name="DeSantis R."/>
            <person name="Doyle S."/>
            <person name="Francino P."/>
            <person name="Keys D.N."/>
            <person name="Haga S."/>
            <person name="Hayashi H."/>
            <person name="Hino K."/>
            <person name="Imai K.S."/>
            <person name="Inaba K."/>
            <person name="Kano S."/>
            <person name="Kobayashi K."/>
            <person name="Kobayashi M."/>
            <person name="Lee B.I."/>
            <person name="Makabe K.W."/>
            <person name="Manohar C."/>
            <person name="Matassi G."/>
            <person name="Medina M."/>
            <person name="Mochizuki Y."/>
            <person name="Mount S."/>
            <person name="Morishita T."/>
            <person name="Miura S."/>
            <person name="Nakayama A."/>
            <person name="Nishizaka S."/>
            <person name="Nomoto H."/>
            <person name="Ohta F."/>
            <person name="Oishi K."/>
            <person name="Rigoutsos I."/>
            <person name="Sano M."/>
            <person name="Sasaki A."/>
            <person name="Sasakura Y."/>
            <person name="Shoguchi E."/>
            <person name="Shin-i T."/>
            <person name="Spagnuolo A."/>
            <person name="Stainier D."/>
            <person name="Suzuki M.M."/>
            <person name="Tassy O."/>
            <person name="Takatori N."/>
            <person name="Tokuoka M."/>
            <person name="Yagi K."/>
            <person name="Yoshizaki F."/>
            <person name="Wada S."/>
            <person name="Zhang C."/>
            <person name="Hyatt P.D."/>
            <person name="Larimer F."/>
            <person name="Detter C."/>
            <person name="Doggett N."/>
            <person name="Glavina T."/>
            <person name="Hawkins T."/>
            <person name="Richardson P."/>
            <person name="Lucas S."/>
            <person name="Kohara Y."/>
            <person name="Levine M."/>
            <person name="Satoh N."/>
            <person name="Rokhsar D.S."/>
        </authorList>
    </citation>
    <scope>NUCLEOTIDE SEQUENCE [LARGE SCALE GENOMIC DNA]</scope>
</reference>
<sequence>MVVEQKITKQEQERIISEFFKSWNGFVSVPVEDIVKKVKFRVSLKNLFKPEEYAKLCRYEKKRIRKIGRNLTIMMYLGLPLPNENELRAKIGLLPRGSLKQMAISDSDQDVDDDDWKPWKRSKKKQGMLSVTDIMKRQQWLAKKCHVKNEEHDDTIVIPEEFKGPDYEKDSVASGTKKVVKAKTKPELAVDRYPKRDLRLVKYKYPSDYKEDDFLYCDDCDKLYLGDCEVHGPYKPAPDAVVKKGLIDRARKTSPDGISIAMSGIRAGG</sequence>
<dbReference type="AlphaFoldDB" id="F6VVL3"/>
<proteinExistence type="predicted"/>
<dbReference type="GeneTree" id="ENSGT00410000026712"/>
<dbReference type="OMA" id="YSWLVRR"/>
<name>F6VVL3_CIOIN</name>
<reference evidence="1" key="3">
    <citation type="submission" date="2025-09" db="UniProtKB">
        <authorList>
            <consortium name="Ensembl"/>
        </authorList>
    </citation>
    <scope>IDENTIFICATION</scope>
</reference>
<dbReference type="Gene3D" id="2.170.270.10">
    <property type="entry name" value="SET domain"/>
    <property type="match status" value="1"/>
</dbReference>
<protein>
    <submittedName>
        <fullName evidence="1">Histone-lysine N-methyltransferase PRDM9-like</fullName>
    </submittedName>
</protein>
<accession>F6VVL3</accession>
<dbReference type="InterPro" id="IPR046341">
    <property type="entry name" value="SET_dom_sf"/>
</dbReference>
<keyword evidence="2" id="KW-1185">Reference proteome</keyword>
<dbReference type="Ensembl" id="ENSCINT00000000048.3">
    <property type="protein sequence ID" value="ENSCINP00000000048.3"/>
    <property type="gene ID" value="ENSCING00000000034.3"/>
</dbReference>
<dbReference type="InParanoid" id="F6VVL3"/>
<evidence type="ECO:0000313" key="1">
    <source>
        <dbReference type="Ensembl" id="ENSCINP00000000048.3"/>
    </source>
</evidence>
<dbReference type="HOGENOM" id="CLU_1153904_0_0_1"/>
<gene>
    <name evidence="1" type="primary">LOC100186221</name>
</gene>
<reference evidence="1" key="2">
    <citation type="submission" date="2025-08" db="UniProtKB">
        <authorList>
            <consortium name="Ensembl"/>
        </authorList>
    </citation>
    <scope>IDENTIFICATION</scope>
</reference>
<organism evidence="1 2">
    <name type="scientific">Ciona intestinalis</name>
    <name type="common">Transparent sea squirt</name>
    <name type="synonym">Ascidia intestinalis</name>
    <dbReference type="NCBI Taxonomy" id="7719"/>
    <lineage>
        <taxon>Eukaryota</taxon>
        <taxon>Metazoa</taxon>
        <taxon>Chordata</taxon>
        <taxon>Tunicata</taxon>
        <taxon>Ascidiacea</taxon>
        <taxon>Phlebobranchia</taxon>
        <taxon>Cionidae</taxon>
        <taxon>Ciona</taxon>
    </lineage>
</organism>
<evidence type="ECO:0000313" key="2">
    <source>
        <dbReference type="Proteomes" id="UP000008144"/>
    </source>
</evidence>
<dbReference type="Proteomes" id="UP000008144">
    <property type="component" value="Unassembled WGS sequence"/>
</dbReference>
<dbReference type="STRING" id="7719.ENSCINP00000000048"/>